<proteinExistence type="predicted"/>
<protein>
    <recommendedName>
        <fullName evidence="3">HEPN domain-containing protein</fullName>
    </recommendedName>
</protein>
<comment type="caution">
    <text evidence="1">The sequence shown here is derived from an EMBL/GenBank/DDBJ whole genome shotgun (WGS) entry which is preliminary data.</text>
</comment>
<evidence type="ECO:0008006" key="3">
    <source>
        <dbReference type="Google" id="ProtNLM"/>
    </source>
</evidence>
<dbReference type="Gene3D" id="1.20.120.330">
    <property type="entry name" value="Nucleotidyltransferases domain 2"/>
    <property type="match status" value="1"/>
</dbReference>
<evidence type="ECO:0000313" key="1">
    <source>
        <dbReference type="EMBL" id="MCI2283578.1"/>
    </source>
</evidence>
<reference evidence="1" key="1">
    <citation type="submission" date="2022-01" db="EMBL/GenBank/DDBJ databases">
        <title>Colwellia maritima, isolated from seawater.</title>
        <authorList>
            <person name="Kristyanto S."/>
            <person name="Jung J."/>
            <person name="Jeon C.O."/>
        </authorList>
    </citation>
    <scope>NUCLEOTIDE SEQUENCE</scope>
    <source>
        <strain evidence="1">MSW7</strain>
    </source>
</reference>
<evidence type="ECO:0000313" key="2">
    <source>
        <dbReference type="Proteomes" id="UP001139646"/>
    </source>
</evidence>
<name>A0ABS9X004_9GAMM</name>
<organism evidence="1 2">
    <name type="scientific">Colwellia maritima</name>
    <dbReference type="NCBI Taxonomy" id="2912588"/>
    <lineage>
        <taxon>Bacteria</taxon>
        <taxon>Pseudomonadati</taxon>
        <taxon>Pseudomonadota</taxon>
        <taxon>Gammaproteobacteria</taxon>
        <taxon>Alteromonadales</taxon>
        <taxon>Colwelliaceae</taxon>
        <taxon>Colwellia</taxon>
    </lineage>
</organism>
<dbReference type="RefSeq" id="WP_242285175.1">
    <property type="nucleotide sequence ID" value="NZ_JAKKSL010000001.1"/>
</dbReference>
<gene>
    <name evidence="1" type="ORF">L3081_09485</name>
</gene>
<accession>A0ABS9X004</accession>
<dbReference type="SUPFAM" id="SSF81593">
    <property type="entry name" value="Nucleotidyltransferase substrate binding subunit/domain"/>
    <property type="match status" value="1"/>
</dbReference>
<dbReference type="EMBL" id="JAKKSL010000001">
    <property type="protein sequence ID" value="MCI2283578.1"/>
    <property type="molecule type" value="Genomic_DNA"/>
</dbReference>
<sequence>MPHSLMQKINSFALRSFRDTADKDYIHARMAYRAGLFPQFHWSALHALEKYAKCILILTRIPKPTNRDDFIGHEVKKSLILISNVLDFTLSEQTTKFIDRLEKFGAKYRYLEVSWFIKDCELAILDRAVWELRRYCNAEIYEYSDNSYVSVKNEKYKQIKLVDKPTKINTRISGGFIEKSLENLNSSARPDLIWNNLYYSNSNRKSVSIKKSTMAENSPFHLHPEIIDEVSKYIFVPREFRNAYKNG</sequence>
<dbReference type="Proteomes" id="UP001139646">
    <property type="component" value="Unassembled WGS sequence"/>
</dbReference>
<keyword evidence="2" id="KW-1185">Reference proteome</keyword>